<dbReference type="Proteomes" id="UP000765509">
    <property type="component" value="Unassembled WGS sequence"/>
</dbReference>
<feature type="compositionally biased region" description="Basic and acidic residues" evidence="1">
    <location>
        <begin position="281"/>
        <end position="301"/>
    </location>
</feature>
<evidence type="ECO:0000313" key="3">
    <source>
        <dbReference type="Proteomes" id="UP000765509"/>
    </source>
</evidence>
<evidence type="ECO:0000256" key="1">
    <source>
        <dbReference type="SAM" id="MobiDB-lite"/>
    </source>
</evidence>
<reference evidence="2" key="1">
    <citation type="submission" date="2021-03" db="EMBL/GenBank/DDBJ databases">
        <title>Draft genome sequence of rust myrtle Austropuccinia psidii MF-1, a brazilian biotype.</title>
        <authorList>
            <person name="Quecine M.C."/>
            <person name="Pachon D.M.R."/>
            <person name="Bonatelli M.L."/>
            <person name="Correr F.H."/>
            <person name="Franceschini L.M."/>
            <person name="Leite T.F."/>
            <person name="Margarido G.R.A."/>
            <person name="Almeida C.A."/>
            <person name="Ferrarezi J.A."/>
            <person name="Labate C.A."/>
        </authorList>
    </citation>
    <scope>NUCLEOTIDE SEQUENCE</scope>
    <source>
        <strain evidence="2">MF-1</strain>
    </source>
</reference>
<proteinExistence type="predicted"/>
<name>A0A9Q3I728_9BASI</name>
<gene>
    <name evidence="2" type="ORF">O181_069227</name>
</gene>
<dbReference type="EMBL" id="AVOT02035218">
    <property type="protein sequence ID" value="MBW0529512.1"/>
    <property type="molecule type" value="Genomic_DNA"/>
</dbReference>
<evidence type="ECO:0008006" key="4">
    <source>
        <dbReference type="Google" id="ProtNLM"/>
    </source>
</evidence>
<organism evidence="2 3">
    <name type="scientific">Austropuccinia psidii MF-1</name>
    <dbReference type="NCBI Taxonomy" id="1389203"/>
    <lineage>
        <taxon>Eukaryota</taxon>
        <taxon>Fungi</taxon>
        <taxon>Dikarya</taxon>
        <taxon>Basidiomycota</taxon>
        <taxon>Pucciniomycotina</taxon>
        <taxon>Pucciniomycetes</taxon>
        <taxon>Pucciniales</taxon>
        <taxon>Sphaerophragmiaceae</taxon>
        <taxon>Austropuccinia</taxon>
    </lineage>
</organism>
<feature type="region of interest" description="Disordered" evidence="1">
    <location>
        <begin position="281"/>
        <end position="305"/>
    </location>
</feature>
<sequence>MSTPLNQNEGTRIPNPQVLDIENSQFKNDVSTSFHNLEPSMGQALLKEVPRLKEWPHFSGEGEYGHIEFNRGIDIIKEDFELPDRWVTSRFNTLFTKPAHRWYIKLRQAHGHQSWTCWKTQIINKWGNDAWRFKVETAFESAKFNADKDKPLPWFCQQKDRLKALYPDMSEFMIHRKILRQCGGDLEHAVKSRTTEQSSAEDIVNILEEVTTRAKIGSSRVNLKTRLNTHWKDSVEKNPKENSNNLKYKYADTIRKCHICQSTTHLSNTCPKRGKINEIDIEKEPDVEKDDVIKENSDDKSSIFSKSSKGIENINATFDIMESYS</sequence>
<accession>A0A9Q3I728</accession>
<evidence type="ECO:0000313" key="2">
    <source>
        <dbReference type="EMBL" id="MBW0529512.1"/>
    </source>
</evidence>
<dbReference type="CDD" id="cd14279">
    <property type="entry name" value="CUE"/>
    <property type="match status" value="1"/>
</dbReference>
<keyword evidence="3" id="KW-1185">Reference proteome</keyword>
<protein>
    <recommendedName>
        <fullName evidence="4">Retrotransposon gag domain-containing protein</fullName>
    </recommendedName>
</protein>
<dbReference type="AlphaFoldDB" id="A0A9Q3I728"/>
<comment type="caution">
    <text evidence="2">The sequence shown here is derived from an EMBL/GenBank/DDBJ whole genome shotgun (WGS) entry which is preliminary data.</text>
</comment>